<evidence type="ECO:0000313" key="2">
    <source>
        <dbReference type="EMBL" id="MDA0639516.1"/>
    </source>
</evidence>
<accession>A0ABT4SQH2</accession>
<keyword evidence="3" id="KW-1185">Reference proteome</keyword>
<feature type="compositionally biased region" description="Basic and acidic residues" evidence="1">
    <location>
        <begin position="57"/>
        <end position="67"/>
    </location>
</feature>
<feature type="compositionally biased region" description="Low complexity" evidence="1">
    <location>
        <begin position="68"/>
        <end position="84"/>
    </location>
</feature>
<name>A0ABT4SQH2_9ACTN</name>
<organism evidence="2 3">
    <name type="scientific">Nonomuraea ferruginea</name>
    <dbReference type="NCBI Taxonomy" id="46174"/>
    <lineage>
        <taxon>Bacteria</taxon>
        <taxon>Bacillati</taxon>
        <taxon>Actinomycetota</taxon>
        <taxon>Actinomycetes</taxon>
        <taxon>Streptosporangiales</taxon>
        <taxon>Streptosporangiaceae</taxon>
        <taxon>Nonomuraea</taxon>
    </lineage>
</organism>
<evidence type="ECO:0000313" key="3">
    <source>
        <dbReference type="Proteomes" id="UP001212498"/>
    </source>
</evidence>
<comment type="caution">
    <text evidence="2">The sequence shown here is derived from an EMBL/GenBank/DDBJ whole genome shotgun (WGS) entry which is preliminary data.</text>
</comment>
<protein>
    <submittedName>
        <fullName evidence="2">Uncharacterized protein</fullName>
    </submittedName>
</protein>
<dbReference type="Proteomes" id="UP001212498">
    <property type="component" value="Unassembled WGS sequence"/>
</dbReference>
<evidence type="ECO:0000256" key="1">
    <source>
        <dbReference type="SAM" id="MobiDB-lite"/>
    </source>
</evidence>
<sequence>MLVKKPAQVSSVLRRRAGDRSCRSPGAGPAGASGSGIDRSGGCRIAASSALSLSRAPGERRVSRKSSDSGSLRSTAATSSAVATPPKANTERHPDAFCSTTAMTPPTVPPTA</sequence>
<feature type="compositionally biased region" description="Low complexity" evidence="1">
    <location>
        <begin position="46"/>
        <end position="56"/>
    </location>
</feature>
<proteinExistence type="predicted"/>
<feature type="region of interest" description="Disordered" evidence="1">
    <location>
        <begin position="1"/>
        <end position="112"/>
    </location>
</feature>
<gene>
    <name evidence="2" type="ORF">OUY24_02655</name>
</gene>
<dbReference type="EMBL" id="JAPNUD010000004">
    <property type="protein sequence ID" value="MDA0639516.1"/>
    <property type="molecule type" value="Genomic_DNA"/>
</dbReference>
<reference evidence="2 3" key="1">
    <citation type="submission" date="2022-11" db="EMBL/GenBank/DDBJ databases">
        <title>Nonomuraea corallina sp. nov., a new species of the genus Nonomuraea isolated from sea side sediment in Thai sea.</title>
        <authorList>
            <person name="Ngamcharungchit C."/>
            <person name="Matsumoto A."/>
            <person name="Suriyachadkun C."/>
            <person name="Panbangred W."/>
            <person name="Inahashi Y."/>
            <person name="Intra B."/>
        </authorList>
    </citation>
    <scope>NUCLEOTIDE SEQUENCE [LARGE SCALE GENOMIC DNA]</scope>
    <source>
        <strain evidence="2 3">DSM 43553</strain>
    </source>
</reference>